<dbReference type="EMBL" id="JADBEL010000036">
    <property type="protein sequence ID" value="MBE1556801.1"/>
    <property type="molecule type" value="Genomic_DNA"/>
</dbReference>
<dbReference type="CDD" id="cd07067">
    <property type="entry name" value="HP_PGM_like"/>
    <property type="match status" value="1"/>
</dbReference>
<dbReference type="Pfam" id="PF00300">
    <property type="entry name" value="His_Phos_1"/>
    <property type="match status" value="1"/>
</dbReference>
<evidence type="ECO:0000313" key="1">
    <source>
        <dbReference type="EMBL" id="MBE1556801.1"/>
    </source>
</evidence>
<keyword evidence="2" id="KW-1185">Reference proteome</keyword>
<proteinExistence type="predicted"/>
<dbReference type="Proteomes" id="UP000658225">
    <property type="component" value="Unassembled WGS sequence"/>
</dbReference>
<comment type="caution">
    <text evidence="1">The sequence shown here is derived from an EMBL/GenBank/DDBJ whole genome shotgun (WGS) entry which is preliminary data.</text>
</comment>
<name>A0A927R504_9BACL</name>
<dbReference type="AlphaFoldDB" id="A0A927R504"/>
<dbReference type="SUPFAM" id="SSF53254">
    <property type="entry name" value="Phosphoglycerate mutase-like"/>
    <property type="match status" value="1"/>
</dbReference>
<sequence>MTTIGLVRHGITEWNELGKAQGVSDIPLNKIGKQQALLIFYRSNRSFSCISDKYCAVSFIRDFVKKG</sequence>
<dbReference type="Gene3D" id="3.40.50.1240">
    <property type="entry name" value="Phosphoglycerate mutase-like"/>
    <property type="match status" value="1"/>
</dbReference>
<protein>
    <submittedName>
        <fullName evidence="1">Broad specificity phosphatase PhoE</fullName>
    </submittedName>
</protein>
<dbReference type="InterPro" id="IPR029033">
    <property type="entry name" value="His_PPase_superfam"/>
</dbReference>
<organism evidence="1 2">
    <name type="scientific">Sporosarcina limicola</name>
    <dbReference type="NCBI Taxonomy" id="34101"/>
    <lineage>
        <taxon>Bacteria</taxon>
        <taxon>Bacillati</taxon>
        <taxon>Bacillota</taxon>
        <taxon>Bacilli</taxon>
        <taxon>Bacillales</taxon>
        <taxon>Caryophanaceae</taxon>
        <taxon>Sporosarcina</taxon>
    </lineage>
</organism>
<reference evidence="1" key="1">
    <citation type="submission" date="2020-10" db="EMBL/GenBank/DDBJ databases">
        <title>Genomic Encyclopedia of Type Strains, Phase IV (KMG-IV): sequencing the most valuable type-strain genomes for metagenomic binning, comparative biology and taxonomic classification.</title>
        <authorList>
            <person name="Goeker M."/>
        </authorList>
    </citation>
    <scope>NUCLEOTIDE SEQUENCE</scope>
    <source>
        <strain evidence="1">DSM 13886</strain>
    </source>
</reference>
<gene>
    <name evidence="1" type="ORF">H4683_003927</name>
</gene>
<evidence type="ECO:0000313" key="2">
    <source>
        <dbReference type="Proteomes" id="UP000658225"/>
    </source>
</evidence>
<accession>A0A927R504</accession>
<dbReference type="RefSeq" id="WP_192600414.1">
    <property type="nucleotide sequence ID" value="NZ_JADBEL010000036.1"/>
</dbReference>
<dbReference type="InterPro" id="IPR013078">
    <property type="entry name" value="His_Pase_superF_clade-1"/>
</dbReference>